<gene>
    <name evidence="5 8" type="primary">rimM</name>
    <name evidence="8" type="ORF">ACFQHW_10340</name>
</gene>
<dbReference type="RefSeq" id="WP_125601501.1">
    <property type="nucleotide sequence ID" value="NZ_JBHSSM010000023.1"/>
</dbReference>
<comment type="subunit">
    <text evidence="5">Binds ribosomal protein uS19.</text>
</comment>
<evidence type="ECO:0000256" key="5">
    <source>
        <dbReference type="HAMAP-Rule" id="MF_00014"/>
    </source>
</evidence>
<organism evidence="8 9">
    <name type="scientific">Lapidilactobacillus achengensis</name>
    <dbReference type="NCBI Taxonomy" id="2486000"/>
    <lineage>
        <taxon>Bacteria</taxon>
        <taxon>Bacillati</taxon>
        <taxon>Bacillota</taxon>
        <taxon>Bacilli</taxon>
        <taxon>Lactobacillales</taxon>
        <taxon>Lactobacillaceae</taxon>
        <taxon>Lapidilactobacillus</taxon>
    </lineage>
</organism>
<comment type="similarity">
    <text evidence="5">Belongs to the RimM family.</text>
</comment>
<dbReference type="HAMAP" id="MF_00014">
    <property type="entry name" value="Ribosome_mat_RimM"/>
    <property type="match status" value="1"/>
</dbReference>
<comment type="domain">
    <text evidence="5">The PRC barrel domain binds ribosomal protein uS19.</text>
</comment>
<dbReference type="Proteomes" id="UP001596310">
    <property type="component" value="Unassembled WGS sequence"/>
</dbReference>
<dbReference type="InterPro" id="IPR027275">
    <property type="entry name" value="PRC-brl_dom"/>
</dbReference>
<evidence type="ECO:0000313" key="9">
    <source>
        <dbReference type="Proteomes" id="UP001596310"/>
    </source>
</evidence>
<evidence type="ECO:0000256" key="2">
    <source>
        <dbReference type="ARBA" id="ARBA00022517"/>
    </source>
</evidence>
<proteinExistence type="inferred from homology"/>
<dbReference type="EMBL" id="JBHSSM010000023">
    <property type="protein sequence ID" value="MFC6315960.1"/>
    <property type="molecule type" value="Genomic_DNA"/>
</dbReference>
<dbReference type="SUPFAM" id="SSF50447">
    <property type="entry name" value="Translation proteins"/>
    <property type="match status" value="1"/>
</dbReference>
<dbReference type="Pfam" id="PF05239">
    <property type="entry name" value="PRC"/>
    <property type="match status" value="1"/>
</dbReference>
<protein>
    <recommendedName>
        <fullName evidence="5">Ribosome maturation factor RimM</fullName>
    </recommendedName>
</protein>
<sequence length="173" mass="19657">MTETNYYEVGTIVNTHGIQGEVRVIATTDFPELRFKKGQRLFIQQNHGYLPLEITGHRIHKQFHLLTFKDYQDINLVEPFKGKLLYVAEADQQKLAPNEYYYRDIIGLTILDHETKEPLGKVKEILAPGANDVWVIQRPGQADLLLPFLKSVVLAIDLTTKTALVDVPAGLDD</sequence>
<evidence type="ECO:0000256" key="3">
    <source>
        <dbReference type="ARBA" id="ARBA00022552"/>
    </source>
</evidence>
<dbReference type="PANTHER" id="PTHR33692">
    <property type="entry name" value="RIBOSOME MATURATION FACTOR RIMM"/>
    <property type="match status" value="1"/>
</dbReference>
<keyword evidence="4 5" id="KW-0143">Chaperone</keyword>
<reference evidence="9" key="1">
    <citation type="journal article" date="2019" name="Int. J. Syst. Evol. Microbiol.">
        <title>The Global Catalogue of Microorganisms (GCM) 10K type strain sequencing project: providing services to taxonomists for standard genome sequencing and annotation.</title>
        <authorList>
            <consortium name="The Broad Institute Genomics Platform"/>
            <consortium name="The Broad Institute Genome Sequencing Center for Infectious Disease"/>
            <person name="Wu L."/>
            <person name="Ma J."/>
        </authorList>
    </citation>
    <scope>NUCLEOTIDE SEQUENCE [LARGE SCALE GENOMIC DNA]</scope>
    <source>
        <strain evidence="9">CCM 8897</strain>
    </source>
</reference>
<dbReference type="Pfam" id="PF01782">
    <property type="entry name" value="RimM"/>
    <property type="match status" value="1"/>
</dbReference>
<feature type="domain" description="PRC-barrel" evidence="7">
    <location>
        <begin position="98"/>
        <end position="171"/>
    </location>
</feature>
<dbReference type="NCBIfam" id="TIGR02273">
    <property type="entry name" value="16S_RimM"/>
    <property type="match status" value="1"/>
</dbReference>
<evidence type="ECO:0000259" key="7">
    <source>
        <dbReference type="Pfam" id="PF05239"/>
    </source>
</evidence>
<dbReference type="PANTHER" id="PTHR33692:SF1">
    <property type="entry name" value="RIBOSOME MATURATION FACTOR RIMM"/>
    <property type="match status" value="1"/>
</dbReference>
<dbReference type="SUPFAM" id="SSF50346">
    <property type="entry name" value="PRC-barrel domain"/>
    <property type="match status" value="1"/>
</dbReference>
<accession>A0ABW1USA6</accession>
<dbReference type="Gene3D" id="2.30.30.240">
    <property type="entry name" value="PRC-barrel domain"/>
    <property type="match status" value="1"/>
</dbReference>
<comment type="caution">
    <text evidence="8">The sequence shown here is derived from an EMBL/GenBank/DDBJ whole genome shotgun (WGS) entry which is preliminary data.</text>
</comment>
<dbReference type="InterPro" id="IPR036976">
    <property type="entry name" value="RimM_N_sf"/>
</dbReference>
<evidence type="ECO:0000256" key="4">
    <source>
        <dbReference type="ARBA" id="ARBA00023186"/>
    </source>
</evidence>
<keyword evidence="1 5" id="KW-0963">Cytoplasm</keyword>
<evidence type="ECO:0000259" key="6">
    <source>
        <dbReference type="Pfam" id="PF01782"/>
    </source>
</evidence>
<keyword evidence="2 5" id="KW-0690">Ribosome biogenesis</keyword>
<dbReference type="InterPro" id="IPR009000">
    <property type="entry name" value="Transl_B-barrel_sf"/>
</dbReference>
<keyword evidence="9" id="KW-1185">Reference proteome</keyword>
<keyword evidence="3 5" id="KW-0698">rRNA processing</keyword>
<dbReference type="Gene3D" id="2.40.30.60">
    <property type="entry name" value="RimM"/>
    <property type="match status" value="1"/>
</dbReference>
<dbReference type="InterPro" id="IPR011961">
    <property type="entry name" value="RimM"/>
</dbReference>
<dbReference type="InterPro" id="IPR002676">
    <property type="entry name" value="RimM_N"/>
</dbReference>
<evidence type="ECO:0000256" key="1">
    <source>
        <dbReference type="ARBA" id="ARBA00022490"/>
    </source>
</evidence>
<evidence type="ECO:0000313" key="8">
    <source>
        <dbReference type="EMBL" id="MFC6315960.1"/>
    </source>
</evidence>
<name>A0ABW1USA6_9LACO</name>
<comment type="subcellular location">
    <subcellularLocation>
        <location evidence="5">Cytoplasm</location>
    </subcellularLocation>
</comment>
<feature type="domain" description="RimM N-terminal" evidence="6">
    <location>
        <begin position="9"/>
        <end position="90"/>
    </location>
</feature>
<dbReference type="InterPro" id="IPR011033">
    <property type="entry name" value="PRC_barrel-like_sf"/>
</dbReference>
<comment type="function">
    <text evidence="5">An accessory protein needed during the final step in the assembly of 30S ribosomal subunit, possibly for assembly of the head region. Essential for efficient processing of 16S rRNA. May be needed both before and after RbfA during the maturation of 16S rRNA. It has affinity for free ribosomal 30S subunits but not for 70S ribosomes.</text>
</comment>